<comment type="similarity">
    <text evidence="1">Belongs to the sigma-70 factor family. ECF subfamily.</text>
</comment>
<dbReference type="AlphaFoldDB" id="U1WGY2"/>
<feature type="domain" description="RNA polymerase sigma factor 70 region 4 type 2" evidence="6">
    <location>
        <begin position="148"/>
        <end position="200"/>
    </location>
</feature>
<dbReference type="SUPFAM" id="SSF88659">
    <property type="entry name" value="Sigma3 and sigma4 domains of RNA polymerase sigma factors"/>
    <property type="match status" value="1"/>
</dbReference>
<evidence type="ECO:0000256" key="4">
    <source>
        <dbReference type="ARBA" id="ARBA00023163"/>
    </source>
</evidence>
<organism evidence="7 8">
    <name type="scientific">Aneurinibacillus aneurinilyticus ATCC 12856</name>
    <dbReference type="NCBI Taxonomy" id="649747"/>
    <lineage>
        <taxon>Bacteria</taxon>
        <taxon>Bacillati</taxon>
        <taxon>Bacillota</taxon>
        <taxon>Bacilli</taxon>
        <taxon>Bacillales</taxon>
        <taxon>Paenibacillaceae</taxon>
        <taxon>Aneurinibacillus group</taxon>
        <taxon>Aneurinibacillus</taxon>
    </lineage>
</organism>
<evidence type="ECO:0000256" key="2">
    <source>
        <dbReference type="ARBA" id="ARBA00023015"/>
    </source>
</evidence>
<name>U1WGY2_ANEAE</name>
<evidence type="ECO:0000313" key="7">
    <source>
        <dbReference type="EMBL" id="ERI07814.1"/>
    </source>
</evidence>
<dbReference type="SUPFAM" id="SSF88946">
    <property type="entry name" value="Sigma2 domain of RNA polymerase sigma factors"/>
    <property type="match status" value="1"/>
</dbReference>
<dbReference type="eggNOG" id="COG1595">
    <property type="taxonomic scope" value="Bacteria"/>
</dbReference>
<keyword evidence="4" id="KW-0804">Transcription</keyword>
<dbReference type="Pfam" id="PF04542">
    <property type="entry name" value="Sigma70_r2"/>
    <property type="match status" value="1"/>
</dbReference>
<accession>U1WGY2</accession>
<protein>
    <submittedName>
        <fullName evidence="7">Sigma-70 region 2</fullName>
    </submittedName>
</protein>
<dbReference type="PANTHER" id="PTHR43133:SF51">
    <property type="entry name" value="RNA POLYMERASE SIGMA FACTOR"/>
    <property type="match status" value="1"/>
</dbReference>
<dbReference type="InterPro" id="IPR013325">
    <property type="entry name" value="RNA_pol_sigma_r2"/>
</dbReference>
<sequence length="219" mass="26092">MGCSYRYSYVTGIQGGDQLEQLNPRAKEEDNDTMDIEFVVNRVKSGDKQAYAILIRKFEKKIYTYCYCILKSREEAEDALQEIFIKAYQDIDRYEERETFSAWLYKIAYHHCLDQIRKQSRWQRLVSLYQEQQTLFYDNYNKQAGIEQAIHELLMPLNREEKNILLLKVVEQYSFEEIGQIMDCKSATLRKKYERLRKKLHQQKMYKGGVASGEIAKSN</sequence>
<dbReference type="InterPro" id="IPR007627">
    <property type="entry name" value="RNA_pol_sigma70_r2"/>
</dbReference>
<reference evidence="7 8" key="1">
    <citation type="submission" date="2013-08" db="EMBL/GenBank/DDBJ databases">
        <authorList>
            <person name="Weinstock G."/>
            <person name="Sodergren E."/>
            <person name="Wylie T."/>
            <person name="Fulton L."/>
            <person name="Fulton R."/>
            <person name="Fronick C."/>
            <person name="O'Laughlin M."/>
            <person name="Godfrey J."/>
            <person name="Miner T."/>
            <person name="Herter B."/>
            <person name="Appelbaum E."/>
            <person name="Cordes M."/>
            <person name="Lek S."/>
            <person name="Wollam A."/>
            <person name="Pepin K.H."/>
            <person name="Palsikar V.B."/>
            <person name="Mitreva M."/>
            <person name="Wilson R.K."/>
        </authorList>
    </citation>
    <scope>NUCLEOTIDE SEQUENCE [LARGE SCALE GENOMIC DNA]</scope>
    <source>
        <strain evidence="7 8">ATCC 12856</strain>
    </source>
</reference>
<dbReference type="Proteomes" id="UP000016511">
    <property type="component" value="Unassembled WGS sequence"/>
</dbReference>
<feature type="domain" description="RNA polymerase sigma-70 region 2" evidence="5">
    <location>
        <begin position="54"/>
        <end position="121"/>
    </location>
</feature>
<proteinExistence type="inferred from homology"/>
<dbReference type="NCBIfam" id="TIGR02937">
    <property type="entry name" value="sigma70-ECF"/>
    <property type="match status" value="1"/>
</dbReference>
<keyword evidence="2" id="KW-0805">Transcription regulation</keyword>
<dbReference type="GO" id="GO:0016987">
    <property type="term" value="F:sigma factor activity"/>
    <property type="evidence" value="ECO:0007669"/>
    <property type="project" value="UniProtKB-KW"/>
</dbReference>
<dbReference type="InterPro" id="IPR014284">
    <property type="entry name" value="RNA_pol_sigma-70_dom"/>
</dbReference>
<gene>
    <name evidence="7" type="ORF">HMPREF0083_04076</name>
</gene>
<dbReference type="STRING" id="649747.HMPREF0083_04076"/>
<dbReference type="GO" id="GO:0006352">
    <property type="term" value="P:DNA-templated transcription initiation"/>
    <property type="evidence" value="ECO:0007669"/>
    <property type="project" value="InterPro"/>
</dbReference>
<dbReference type="Pfam" id="PF08281">
    <property type="entry name" value="Sigma70_r4_2"/>
    <property type="match status" value="1"/>
</dbReference>
<dbReference type="InterPro" id="IPR039425">
    <property type="entry name" value="RNA_pol_sigma-70-like"/>
</dbReference>
<dbReference type="Gene3D" id="1.10.1740.10">
    <property type="match status" value="1"/>
</dbReference>
<evidence type="ECO:0000313" key="8">
    <source>
        <dbReference type="Proteomes" id="UP000016511"/>
    </source>
</evidence>
<keyword evidence="8" id="KW-1185">Reference proteome</keyword>
<comment type="caution">
    <text evidence="7">The sequence shown here is derived from an EMBL/GenBank/DDBJ whole genome shotgun (WGS) entry which is preliminary data.</text>
</comment>
<evidence type="ECO:0000256" key="3">
    <source>
        <dbReference type="ARBA" id="ARBA00023082"/>
    </source>
</evidence>
<evidence type="ECO:0000259" key="5">
    <source>
        <dbReference type="Pfam" id="PF04542"/>
    </source>
</evidence>
<evidence type="ECO:0000259" key="6">
    <source>
        <dbReference type="Pfam" id="PF08281"/>
    </source>
</evidence>
<keyword evidence="3" id="KW-0731">Sigma factor</keyword>
<dbReference type="InterPro" id="IPR036388">
    <property type="entry name" value="WH-like_DNA-bd_sf"/>
</dbReference>
<dbReference type="Gene3D" id="1.10.10.10">
    <property type="entry name" value="Winged helix-like DNA-binding domain superfamily/Winged helix DNA-binding domain"/>
    <property type="match status" value="1"/>
</dbReference>
<dbReference type="InterPro" id="IPR013324">
    <property type="entry name" value="RNA_pol_sigma_r3/r4-like"/>
</dbReference>
<dbReference type="GO" id="GO:0003677">
    <property type="term" value="F:DNA binding"/>
    <property type="evidence" value="ECO:0007669"/>
    <property type="project" value="InterPro"/>
</dbReference>
<dbReference type="HOGENOM" id="CLU_047691_3_4_9"/>
<dbReference type="EMBL" id="AWSJ01000246">
    <property type="protein sequence ID" value="ERI07814.1"/>
    <property type="molecule type" value="Genomic_DNA"/>
</dbReference>
<dbReference type="InterPro" id="IPR013249">
    <property type="entry name" value="RNA_pol_sigma70_r4_t2"/>
</dbReference>
<dbReference type="PANTHER" id="PTHR43133">
    <property type="entry name" value="RNA POLYMERASE ECF-TYPE SIGMA FACTO"/>
    <property type="match status" value="1"/>
</dbReference>
<dbReference type="PATRIC" id="fig|649747.3.peg.3701"/>
<evidence type="ECO:0000256" key="1">
    <source>
        <dbReference type="ARBA" id="ARBA00010641"/>
    </source>
</evidence>